<dbReference type="PANTHER" id="PTHR15835:SF6">
    <property type="entry name" value="ZINC FINGER C3HC-TYPE PROTEIN 1"/>
    <property type="match status" value="1"/>
</dbReference>
<evidence type="ECO:0008006" key="11">
    <source>
        <dbReference type="Google" id="ProtNLM"/>
    </source>
</evidence>
<evidence type="ECO:0000256" key="2">
    <source>
        <dbReference type="ARBA" id="ARBA00022723"/>
    </source>
</evidence>
<feature type="region of interest" description="Disordered" evidence="6">
    <location>
        <begin position="475"/>
        <end position="494"/>
    </location>
</feature>
<keyword evidence="4" id="KW-0862">Zinc</keyword>
<feature type="compositionally biased region" description="Polar residues" evidence="6">
    <location>
        <begin position="303"/>
        <end position="317"/>
    </location>
</feature>
<feature type="domain" description="C3HC-type" evidence="7">
    <location>
        <begin position="122"/>
        <end position="234"/>
    </location>
</feature>
<keyword evidence="2" id="KW-0479">Metal-binding</keyword>
<dbReference type="EMBL" id="JANIEX010000138">
    <property type="protein sequence ID" value="KAJ3572549.1"/>
    <property type="molecule type" value="Genomic_DNA"/>
</dbReference>
<dbReference type="Pfam" id="PF07967">
    <property type="entry name" value="zf-C3HC"/>
    <property type="match status" value="1"/>
</dbReference>
<dbReference type="GO" id="GO:0005634">
    <property type="term" value="C:nucleus"/>
    <property type="evidence" value="ECO:0007669"/>
    <property type="project" value="UniProtKB-SubCell"/>
</dbReference>
<evidence type="ECO:0000313" key="9">
    <source>
        <dbReference type="EMBL" id="KAJ3572549.1"/>
    </source>
</evidence>
<feature type="region of interest" description="Disordered" evidence="6">
    <location>
        <begin position="303"/>
        <end position="347"/>
    </location>
</feature>
<gene>
    <name evidence="9" type="ORF">NP233_g3003</name>
</gene>
<dbReference type="GO" id="GO:0008270">
    <property type="term" value="F:zinc ion binding"/>
    <property type="evidence" value="ECO:0007669"/>
    <property type="project" value="UniProtKB-KW"/>
</dbReference>
<sequence>MDSSPVAEAQDQFRATKRKLDDAFFELDNSVIAPELVEQPRPLKRTNTSRSIYSTLTKYGISTKSTASSPSVTPGLTKPTPHLSAILARATTRTKSLLSLNSSKNSHSSDLTLSSSAEYRPSSIASFLSRLSTFKLATYANKPPQIDAVAASKCGWTNDGKDRLVCGVCGASWVVAGRDGMSRDAANALVEKQRLSLVEAHKRGCPWKTRQCDPSIYRIPLQSPAATVRNIKTVAISLSEPLKDVKTKHPLTQAQVNSVKAIILAYSMPTNAEEATGQLQDPEPPSEPAVLAALFGWSIVPPTSKQESRKTSFSRSGTPIPGTPARSPSISRASTPARGTPLKFNLPSTVPNKRDTLLHCALCQRRIGLWTFLAQTTTVKPTTNGTANETPITTPKKTVQQRDFDLLREHRSYCPYVVRSTVIPAIPIPPSISDSTTNISQPRLTQSNSDGVEGWRAVTTMVLRYGLGQRYMSDHDIFTPEGNSSRESEDAGETDGVKAMVAGVKSKGGKDLLKYVRGLLN</sequence>
<evidence type="ECO:0000256" key="4">
    <source>
        <dbReference type="ARBA" id="ARBA00022833"/>
    </source>
</evidence>
<dbReference type="InterPro" id="IPR013909">
    <property type="entry name" value="NuBaID_C"/>
</dbReference>
<evidence type="ECO:0000256" key="6">
    <source>
        <dbReference type="SAM" id="MobiDB-lite"/>
    </source>
</evidence>
<evidence type="ECO:0000256" key="3">
    <source>
        <dbReference type="ARBA" id="ARBA00022771"/>
    </source>
</evidence>
<keyword evidence="5" id="KW-0539">Nucleus</keyword>
<dbReference type="Pfam" id="PF08600">
    <property type="entry name" value="NuBaID_C"/>
    <property type="match status" value="1"/>
</dbReference>
<proteinExistence type="predicted"/>
<feature type="compositionally biased region" description="Basic and acidic residues" evidence="6">
    <location>
        <begin position="475"/>
        <end position="489"/>
    </location>
</feature>
<dbReference type="PANTHER" id="PTHR15835">
    <property type="entry name" value="NUCLEAR-INTERACTING PARTNER OF ALK"/>
    <property type="match status" value="1"/>
</dbReference>
<name>A0AAD5VXU6_9AGAR</name>
<dbReference type="Proteomes" id="UP001213000">
    <property type="component" value="Unassembled WGS sequence"/>
</dbReference>
<evidence type="ECO:0000256" key="5">
    <source>
        <dbReference type="ARBA" id="ARBA00023242"/>
    </source>
</evidence>
<comment type="caution">
    <text evidence="9">The sequence shown here is derived from an EMBL/GenBank/DDBJ whole genome shotgun (WGS) entry which is preliminary data.</text>
</comment>
<organism evidence="9 10">
    <name type="scientific">Leucocoprinus birnbaumii</name>
    <dbReference type="NCBI Taxonomy" id="56174"/>
    <lineage>
        <taxon>Eukaryota</taxon>
        <taxon>Fungi</taxon>
        <taxon>Dikarya</taxon>
        <taxon>Basidiomycota</taxon>
        <taxon>Agaricomycotina</taxon>
        <taxon>Agaricomycetes</taxon>
        <taxon>Agaricomycetidae</taxon>
        <taxon>Agaricales</taxon>
        <taxon>Agaricineae</taxon>
        <taxon>Agaricaceae</taxon>
        <taxon>Leucocoprinus</taxon>
    </lineage>
</organism>
<feature type="domain" description="NuBaID C-terminal" evidence="8">
    <location>
        <begin position="349"/>
        <end position="418"/>
    </location>
</feature>
<accession>A0AAD5VXU6</accession>
<keyword evidence="10" id="KW-1185">Reference proteome</keyword>
<dbReference type="InterPro" id="IPR012935">
    <property type="entry name" value="NuBaID_N"/>
</dbReference>
<evidence type="ECO:0000259" key="8">
    <source>
        <dbReference type="Pfam" id="PF08600"/>
    </source>
</evidence>
<comment type="subcellular location">
    <subcellularLocation>
        <location evidence="1">Nucleus</location>
    </subcellularLocation>
</comment>
<evidence type="ECO:0000259" key="7">
    <source>
        <dbReference type="Pfam" id="PF07967"/>
    </source>
</evidence>
<dbReference type="AlphaFoldDB" id="A0AAD5VXU6"/>
<protein>
    <recommendedName>
        <fullName evidence="11">Zf-C3HC-domain-containing protein</fullName>
    </recommendedName>
</protein>
<evidence type="ECO:0000256" key="1">
    <source>
        <dbReference type="ARBA" id="ARBA00004123"/>
    </source>
</evidence>
<evidence type="ECO:0000313" key="10">
    <source>
        <dbReference type="Proteomes" id="UP001213000"/>
    </source>
</evidence>
<reference evidence="9" key="1">
    <citation type="submission" date="2022-07" db="EMBL/GenBank/DDBJ databases">
        <title>Genome Sequence of Leucocoprinus birnbaumii.</title>
        <authorList>
            <person name="Buettner E."/>
        </authorList>
    </citation>
    <scope>NUCLEOTIDE SEQUENCE</scope>
    <source>
        <strain evidence="9">VT141</strain>
    </source>
</reference>
<keyword evidence="3" id="KW-0863">Zinc-finger</keyword>